<feature type="binding site" evidence="9">
    <location>
        <begin position="417"/>
        <end position="424"/>
    </location>
    <ligand>
        <name>GTP</name>
        <dbReference type="ChEBI" id="CHEBI:37565"/>
    </ligand>
</feature>
<feature type="compositionally biased region" description="Polar residues" evidence="12">
    <location>
        <begin position="142"/>
        <end position="151"/>
    </location>
</feature>
<dbReference type="SUPFAM" id="SSF52540">
    <property type="entry name" value="P-loop containing nucleoside triphosphate hydrolases"/>
    <property type="match status" value="1"/>
</dbReference>
<dbReference type="EMBL" id="SCFB01000007">
    <property type="protein sequence ID" value="RZI45731.1"/>
    <property type="molecule type" value="Genomic_DNA"/>
</dbReference>
<feature type="region of interest" description="Disordered" evidence="12">
    <location>
        <begin position="1"/>
        <end position="20"/>
    </location>
</feature>
<dbReference type="Pfam" id="PF00009">
    <property type="entry name" value="GTP_EFTU"/>
    <property type="match status" value="1"/>
</dbReference>
<dbReference type="PROSITE" id="PS51722">
    <property type="entry name" value="G_TR_2"/>
    <property type="match status" value="1"/>
</dbReference>
<dbReference type="FunFam" id="3.40.50.10050:FF:000001">
    <property type="entry name" value="Translation initiation factor IF-2"/>
    <property type="match status" value="1"/>
</dbReference>
<dbReference type="GO" id="GO:0003924">
    <property type="term" value="F:GTPase activity"/>
    <property type="evidence" value="ECO:0007669"/>
    <property type="project" value="UniProtKB-UniRule"/>
</dbReference>
<keyword evidence="4 9" id="KW-0963">Cytoplasm</keyword>
<dbReference type="Pfam" id="PF11987">
    <property type="entry name" value="IF-2"/>
    <property type="match status" value="1"/>
</dbReference>
<feature type="region of interest" description="Disordered" evidence="12">
    <location>
        <begin position="117"/>
        <end position="198"/>
    </location>
</feature>
<organism evidence="14 15">
    <name type="scientific">Candidatus Finniella inopinata</name>
    <dbReference type="NCBI Taxonomy" id="1696036"/>
    <lineage>
        <taxon>Bacteria</taxon>
        <taxon>Pseudomonadati</taxon>
        <taxon>Pseudomonadota</taxon>
        <taxon>Alphaproteobacteria</taxon>
        <taxon>Holosporales</taxon>
        <taxon>Candidatus Paracaedibacteraceae</taxon>
        <taxon>Candidatus Finniella</taxon>
    </lineage>
</organism>
<dbReference type="Pfam" id="PF22042">
    <property type="entry name" value="EF-G_D2"/>
    <property type="match status" value="1"/>
</dbReference>
<dbReference type="Proteomes" id="UP000293550">
    <property type="component" value="Unassembled WGS sequence"/>
</dbReference>
<dbReference type="Gene3D" id="3.40.50.300">
    <property type="entry name" value="P-loop containing nucleotide triphosphate hydrolases"/>
    <property type="match status" value="1"/>
</dbReference>
<dbReference type="FunFam" id="3.40.50.300:FF:000019">
    <property type="entry name" value="Translation initiation factor IF-2"/>
    <property type="match status" value="1"/>
</dbReference>
<accession>A0A4Q7DFX9</accession>
<dbReference type="HAMAP" id="MF_00100_B">
    <property type="entry name" value="IF_2_B"/>
    <property type="match status" value="1"/>
</dbReference>
<feature type="binding site" evidence="9">
    <location>
        <begin position="464"/>
        <end position="468"/>
    </location>
    <ligand>
        <name>GTP</name>
        <dbReference type="ChEBI" id="CHEBI:37565"/>
    </ligand>
</feature>
<dbReference type="InterPro" id="IPR004161">
    <property type="entry name" value="EFTu-like_2"/>
</dbReference>
<dbReference type="Gene3D" id="3.40.50.10050">
    <property type="entry name" value="Translation initiation factor IF- 2, domain 3"/>
    <property type="match status" value="1"/>
</dbReference>
<dbReference type="InterPro" id="IPR015760">
    <property type="entry name" value="TIF_IF2"/>
</dbReference>
<dbReference type="SUPFAM" id="SSF52156">
    <property type="entry name" value="Initiation factor IF2/eIF5b, domain 3"/>
    <property type="match status" value="1"/>
</dbReference>
<evidence type="ECO:0000256" key="5">
    <source>
        <dbReference type="ARBA" id="ARBA00022540"/>
    </source>
</evidence>
<dbReference type="PROSITE" id="PS01176">
    <property type="entry name" value="IF2"/>
    <property type="match status" value="1"/>
</dbReference>
<dbReference type="InterPro" id="IPR036925">
    <property type="entry name" value="TIF_IF2_dom3_sf"/>
</dbReference>
<evidence type="ECO:0000256" key="8">
    <source>
        <dbReference type="ARBA" id="ARBA00023134"/>
    </source>
</evidence>
<dbReference type="PANTHER" id="PTHR43381:SF5">
    <property type="entry name" value="TR-TYPE G DOMAIN-CONTAINING PROTEIN"/>
    <property type="match status" value="1"/>
</dbReference>
<comment type="subcellular location">
    <subcellularLocation>
        <location evidence="1 9 11">Cytoplasm</location>
    </subcellularLocation>
</comment>
<protein>
    <recommendedName>
        <fullName evidence="3 9">Translation initiation factor IF-2</fullName>
    </recommendedName>
</protein>
<dbReference type="InterPro" id="IPR013575">
    <property type="entry name" value="IF2_assoc_dom_bac"/>
</dbReference>
<sequence length="909" mass="98928">MTGTTDNKGPTAGSDGVKKTLTLSKTLELKRPIGKDQVRQSFSHGRSKTVEVEVKRKRLVIGDKGSEKAPELFVKNESLVEKKPVLEPQKQPSADVSKAARLTHGELENRLKALQEAMKNDADSEKTVEAEPALAEAEATADQPTEQTIETVSVEVTPPEQPLPATASDQPEPAPKKPEPFVKKPTIQLSKKKTPPPENFAPIVLRAAGYGIAKPPVKLEPKVGEVEEVVKSPAHRDEEFKANKFKQAVVTDKDEEEGRRKTSRVDVKRAPAARKTFEAPRKLNRTVLTKALEGDLEGRARSLASLKRARQKFKMQQDDGETAKVIREVIIPESIMVSELANRMAVRGADVVKALMKSGMMVTINQIIDGDTAELLCTEFGHKPKRVADSDIELGLGGDEDKTEDMIFRAPVVTVMGHVDHGKTSLLDALRKTDVAKGEAGGITQHIGAYQVTLKSGQKITFIDTPGHAAFSEMRARGANVTDIVVLVVAADDGIMEQTIEAISHAKAAKVPIVVAINKMDKPDANADRVRSELLQHEVVLEEFGGDVMDVEVSAKKGLNLDKLEEAILLQAEVLDLKANPNRSAQGVVVEARIEKGRGSVATVLVQKGTLKQGDIFVAGTEWGRVRALVSDHGKALREALPSMPVEVLGISGTPAAGEEFVVVETEAKAREITEYRQHSRREALAANMARGTMEQMMSKIAAGETRELPLVIKTDVQGSLEAITSSLAKIGTTEVSARILHGAVGGINESDVTLAKASSGIIIGFNVRANPQARDLARREGVEIRYYSIIYDALDDLKAVMSGMLAPTIRENFLGNAEIRTVFNITKVGKVAGCYVTEGTVKRGAKVRLLRDNVVIHEGDLKTLKRFKDEVKEVKESYECGMAFENYSDIRVGDLIECFELESISRQL</sequence>
<evidence type="ECO:0000256" key="2">
    <source>
        <dbReference type="ARBA" id="ARBA00007733"/>
    </source>
</evidence>
<name>A0A4Q7DFX9_9PROT</name>
<feature type="domain" description="Tr-type G" evidence="13">
    <location>
        <begin position="408"/>
        <end position="578"/>
    </location>
</feature>
<dbReference type="CDD" id="cd03692">
    <property type="entry name" value="mtIF2_IVc"/>
    <property type="match status" value="1"/>
</dbReference>
<dbReference type="OrthoDB" id="9811804at2"/>
<proteinExistence type="inferred from homology"/>
<dbReference type="InterPro" id="IPR023115">
    <property type="entry name" value="TIF_IF2_dom3"/>
</dbReference>
<keyword evidence="5 9" id="KW-0396">Initiation factor</keyword>
<dbReference type="FunFam" id="2.40.30.10:FF:000007">
    <property type="entry name" value="Translation initiation factor IF-2"/>
    <property type="match status" value="1"/>
</dbReference>
<dbReference type="InterPro" id="IPR006847">
    <property type="entry name" value="IF2_N"/>
</dbReference>
<dbReference type="Pfam" id="PF08364">
    <property type="entry name" value="IF2_assoc"/>
    <property type="match status" value="1"/>
</dbReference>
<evidence type="ECO:0000256" key="7">
    <source>
        <dbReference type="ARBA" id="ARBA00022917"/>
    </source>
</evidence>
<comment type="similarity">
    <text evidence="2 9 10">Belongs to the TRAFAC class translation factor GTPase superfamily. Classic translation factor GTPase family. IF-2 subfamily.</text>
</comment>
<dbReference type="GO" id="GO:0005829">
    <property type="term" value="C:cytosol"/>
    <property type="evidence" value="ECO:0007669"/>
    <property type="project" value="TreeGrafter"/>
</dbReference>
<dbReference type="InterPro" id="IPR053905">
    <property type="entry name" value="EF-G-like_DII"/>
</dbReference>
<dbReference type="SUPFAM" id="SSF50447">
    <property type="entry name" value="Translation proteins"/>
    <property type="match status" value="2"/>
</dbReference>
<feature type="binding site" evidence="9">
    <location>
        <begin position="518"/>
        <end position="521"/>
    </location>
    <ligand>
        <name>GTP</name>
        <dbReference type="ChEBI" id="CHEBI:37565"/>
    </ligand>
</feature>
<dbReference type="InterPro" id="IPR027417">
    <property type="entry name" value="P-loop_NTPase"/>
</dbReference>
<keyword evidence="6 9" id="KW-0547">Nucleotide-binding</keyword>
<dbReference type="GO" id="GO:0005525">
    <property type="term" value="F:GTP binding"/>
    <property type="evidence" value="ECO:0007669"/>
    <property type="project" value="UniProtKB-KW"/>
</dbReference>
<evidence type="ECO:0000256" key="11">
    <source>
        <dbReference type="RuleBase" id="RU000645"/>
    </source>
</evidence>
<gene>
    <name evidence="9" type="primary">infB</name>
    <name evidence="14" type="ORF">EQU50_06420</name>
</gene>
<evidence type="ECO:0000259" key="13">
    <source>
        <dbReference type="PROSITE" id="PS51722"/>
    </source>
</evidence>
<evidence type="ECO:0000313" key="14">
    <source>
        <dbReference type="EMBL" id="RZI45731.1"/>
    </source>
</evidence>
<evidence type="ECO:0000256" key="3">
    <source>
        <dbReference type="ARBA" id="ARBA00020675"/>
    </source>
</evidence>
<dbReference type="Pfam" id="PF04760">
    <property type="entry name" value="IF2_N"/>
    <property type="match status" value="1"/>
</dbReference>
<dbReference type="InterPro" id="IPR000178">
    <property type="entry name" value="TF_IF2_bacterial-like"/>
</dbReference>
<reference evidence="14 15" key="1">
    <citation type="submission" date="2018-10" db="EMBL/GenBank/DDBJ databases">
        <title>An updated phylogeny of the Alphaproteobacteria reveals that the parasitic Rickettsiales and Holosporales have independent origins.</title>
        <authorList>
            <person name="Munoz-Gomez S.A."/>
            <person name="Hess S."/>
            <person name="Burger G."/>
            <person name="Lang B.F."/>
            <person name="Susko E."/>
            <person name="Slamovits C.H."/>
            <person name="Roger A.J."/>
        </authorList>
    </citation>
    <scope>NUCLEOTIDE SEQUENCE [LARGE SCALE GENOMIC DNA]</scope>
    <source>
        <strain evidence="14">HOLO01</strain>
    </source>
</reference>
<feature type="compositionally biased region" description="Basic and acidic residues" evidence="12">
    <location>
        <begin position="117"/>
        <end position="129"/>
    </location>
</feature>
<evidence type="ECO:0000256" key="6">
    <source>
        <dbReference type="ARBA" id="ARBA00022741"/>
    </source>
</evidence>
<evidence type="ECO:0000256" key="4">
    <source>
        <dbReference type="ARBA" id="ARBA00022490"/>
    </source>
</evidence>
<comment type="caution">
    <text evidence="14">The sequence shown here is derived from an EMBL/GenBank/DDBJ whole genome shotgun (WGS) entry which is preliminary data.</text>
</comment>
<evidence type="ECO:0000256" key="12">
    <source>
        <dbReference type="SAM" id="MobiDB-lite"/>
    </source>
</evidence>
<dbReference type="InterPro" id="IPR005225">
    <property type="entry name" value="Small_GTP-bd"/>
</dbReference>
<evidence type="ECO:0000256" key="10">
    <source>
        <dbReference type="RuleBase" id="RU000644"/>
    </source>
</evidence>
<dbReference type="NCBIfam" id="TIGR00231">
    <property type="entry name" value="small_GTP"/>
    <property type="match status" value="1"/>
</dbReference>
<dbReference type="AlphaFoldDB" id="A0A4Q7DFX9"/>
<comment type="function">
    <text evidence="9 10">One of the essential components for the initiation of protein synthesis. Protects formylmethionyl-tRNA from spontaneous hydrolysis and promotes its binding to the 30S ribosomal subunits. Also involved in the hydrolysis of GTP during the formation of the 70S ribosomal complex.</text>
</comment>
<keyword evidence="8 9" id="KW-0342">GTP-binding</keyword>
<dbReference type="RefSeq" id="WP_130154308.1">
    <property type="nucleotide sequence ID" value="NZ_SCFB01000007.1"/>
</dbReference>
<dbReference type="PANTHER" id="PTHR43381">
    <property type="entry name" value="TRANSLATION INITIATION FACTOR IF-2-RELATED"/>
    <property type="match status" value="1"/>
</dbReference>
<dbReference type="InterPro" id="IPR044145">
    <property type="entry name" value="IF2_II"/>
</dbReference>
<dbReference type="GO" id="GO:0003743">
    <property type="term" value="F:translation initiation factor activity"/>
    <property type="evidence" value="ECO:0007669"/>
    <property type="project" value="UniProtKB-UniRule"/>
</dbReference>
<evidence type="ECO:0000256" key="9">
    <source>
        <dbReference type="HAMAP-Rule" id="MF_00100"/>
    </source>
</evidence>
<dbReference type="Gene3D" id="2.40.30.10">
    <property type="entry name" value="Translation factors"/>
    <property type="match status" value="2"/>
</dbReference>
<evidence type="ECO:0000313" key="15">
    <source>
        <dbReference type="Proteomes" id="UP000293550"/>
    </source>
</evidence>
<keyword evidence="7 9" id="KW-0648">Protein biosynthesis</keyword>
<dbReference type="Pfam" id="PF03144">
    <property type="entry name" value="GTP_EFTU_D2"/>
    <property type="match status" value="1"/>
</dbReference>
<keyword evidence="15" id="KW-1185">Reference proteome</keyword>
<dbReference type="NCBIfam" id="TIGR00487">
    <property type="entry name" value="IF-2"/>
    <property type="match status" value="1"/>
</dbReference>
<dbReference type="InterPro" id="IPR000795">
    <property type="entry name" value="T_Tr_GTP-bd_dom"/>
</dbReference>
<feature type="compositionally biased region" description="Low complexity" evidence="12">
    <location>
        <begin position="130"/>
        <end position="141"/>
    </location>
</feature>
<comment type="caution">
    <text evidence="9">Lacks conserved residue(s) required for the propagation of feature annotation.</text>
</comment>
<dbReference type="CDD" id="cd01887">
    <property type="entry name" value="IF2_eIF5B"/>
    <property type="match status" value="1"/>
</dbReference>
<dbReference type="CDD" id="cd03702">
    <property type="entry name" value="IF2_mtIF2_II"/>
    <property type="match status" value="1"/>
</dbReference>
<evidence type="ECO:0000256" key="1">
    <source>
        <dbReference type="ARBA" id="ARBA00004496"/>
    </source>
</evidence>
<dbReference type="InterPro" id="IPR009000">
    <property type="entry name" value="Transl_B-barrel_sf"/>
</dbReference>
<dbReference type="FunFam" id="2.40.30.10:FF:000008">
    <property type="entry name" value="Translation initiation factor IF-2"/>
    <property type="match status" value="1"/>
</dbReference>